<dbReference type="InterPro" id="IPR006642">
    <property type="entry name" value="Rad18_UBZ4"/>
</dbReference>
<evidence type="ECO:0000256" key="9">
    <source>
        <dbReference type="ARBA" id="ARBA00022695"/>
    </source>
</evidence>
<feature type="region of interest" description="Disordered" evidence="24">
    <location>
        <begin position="1"/>
        <end position="36"/>
    </location>
</feature>
<dbReference type="PROSITE" id="PS00122">
    <property type="entry name" value="CARBOXYLESTERASE_B_1"/>
    <property type="match status" value="1"/>
</dbReference>
<dbReference type="InterPro" id="IPR029058">
    <property type="entry name" value="AB_hydrolase_fold"/>
</dbReference>
<dbReference type="GO" id="GO:0006260">
    <property type="term" value="P:DNA replication"/>
    <property type="evidence" value="ECO:0007669"/>
    <property type="project" value="UniProtKB-KW"/>
</dbReference>
<dbReference type="Gene3D" id="3.30.160.60">
    <property type="entry name" value="Classic Zinc Finger"/>
    <property type="match status" value="2"/>
</dbReference>
<keyword evidence="29" id="KW-1185">Reference proteome</keyword>
<dbReference type="Gene3D" id="1.10.150.810">
    <property type="match status" value="2"/>
</dbReference>
<evidence type="ECO:0000256" key="4">
    <source>
        <dbReference type="ARBA" id="ARBA00010945"/>
    </source>
</evidence>
<feature type="domain" description="UBZ4-type" evidence="27">
    <location>
        <begin position="955"/>
        <end position="985"/>
    </location>
</feature>
<feature type="coiled-coil region" evidence="23">
    <location>
        <begin position="1613"/>
        <end position="1640"/>
    </location>
</feature>
<dbReference type="Pfam" id="PF00135">
    <property type="entry name" value="COesterase"/>
    <property type="match status" value="1"/>
</dbReference>
<dbReference type="SUPFAM" id="SSF53474">
    <property type="entry name" value="alpha/beta-Hydrolases"/>
    <property type="match status" value="1"/>
</dbReference>
<evidence type="ECO:0000256" key="12">
    <source>
        <dbReference type="ARBA" id="ARBA00022763"/>
    </source>
</evidence>
<dbReference type="GO" id="GO:0008270">
    <property type="term" value="F:zinc ion binding"/>
    <property type="evidence" value="ECO:0007669"/>
    <property type="project" value="UniProtKB-KW"/>
</dbReference>
<dbReference type="FunFam" id="1.10.150.810:FF:000003">
    <property type="entry name" value="DNA polymerase kappa subunit"/>
    <property type="match status" value="1"/>
</dbReference>
<evidence type="ECO:0000256" key="6">
    <source>
        <dbReference type="ARBA" id="ARBA00016178"/>
    </source>
</evidence>
<keyword evidence="7" id="KW-0515">Mutator protein</keyword>
<keyword evidence="23" id="KW-0175">Coiled coil</keyword>
<dbReference type="PROSITE" id="PS00941">
    <property type="entry name" value="CARBOXYLESTERASE_B_2"/>
    <property type="match status" value="1"/>
</dbReference>
<keyword evidence="10" id="KW-0235">DNA replication</keyword>
<evidence type="ECO:0000256" key="22">
    <source>
        <dbReference type="PROSITE-ProRule" id="PRU01256"/>
    </source>
</evidence>
<sequence>MGSEMIESVPDSEDENEDWSSAAWEHNPERAEGTNLVGSCLPHDVPFKEGSRVSDDAKLQNQVQESKSVKQEKSVLLSGMQLNDNKAGMTGLDKEKINRIIMEASKGSSFYENEQKKEKQMEVRLEEQKRKLAAIPAHKILEGEKQADRLLCELESTRDMSHTIVHVDMDAFYAAVEMRDDPTLRDVPMAVGGLGMLSTSNYHARKFGVRAAMPGFIGKKLCPDLVIVPTHFDKYTEVSKQIRSIIAEYDPGFAPMSLDEAYLDITEHLNKRQHFSIEERTFYKRPDDTKFCVCNMNCSKYHWMKRKENEEMVGATPVVEAMDEQKETRNKVQESLEDTHDVQAPELNCSPNLFESPEESVNEHSYILNETQTKGDNPLENETCENICEASIDNLCPVCGKALPVLSDLAPELFGLTAEEATREMRFRIEHLTKLTASAGIACNTMLAKVCSDRNKPNGQYIIPPRKEDVLQFIDQLPIRKISGIGKVTERMLAALEVVKCSDLFTKRGVLYQLFSEISFQHFMRITLGIGSTVVESGGKRKSMSVERTFSEMSNVEEQYKKCQQLCEALSEDLAEEGIKGKTITLKIKTVKFEVRTRAQSVLNYTSNKDQIYKVARDLLRHEMVTCDPEPLRLRLMGVRMSNFQDSTKLKGETQATILGFVTRSKQNTSDNETSVKHQLRSYDGKRENSVTDIEAEETVENIKHLPKHQSLGFPNASKIEDGPPKATIKGADCAVCDNSVTVNQEIPAGQVVNGNMNVGESLIKAQPKLPYLMEFEGSGKPGTSSDYCQKTLNIEPNPSPRLAPYTCPVCSNVFTMNLNRFNRHVDECLANFNGNTMQNGTSSCDVIDDEESKVMDEKVDSAEVEKPIMSLVETNRPLKGKTSNMIDAAKHLGTVLKPDKEHQKQSLSKHLETAPMQDFCKTHSKPNKEAQNAKKDFLNNVSSDAKPIANINSLLICPICNTNQAGLDLDAFNGHVDACLSKATIKDILNEQKNVQSKKRSFGESSKLSKGPSTKRKRFRLSLLCMFCCAQLLFINGKIVEIENGKIKGRETNIGPWHKNKTVDAFLGVPFAQPPVGPLRFKNPEPVKKWSQEVYDATYYRPSCPTNIFGVLSMWVSVPGYDKFDEDCLYLNIYAPNVTDGRLYPVMVWIHGGGYANGGTIKYPGHYYADKEVVMVTMSYRLGVLGFLSTLDDSARGNFGMYDQLAALKFVQKNIRAFGGDPDQVTLFGQSAGASAVGLHMLSPKSEGYFQKSIAMSGSDLCGWGYNDPEVDDVLRYATQLAELQNCTTETTQAMVECLRGVDFESLIADAGSVSPKSGDPAVLFPWVPVVDGEGGFLPDTPKRLRERGQFKKIPTMAGVTSHESSILLAPLLPFGADINDTKTVARLAADLFGRNKERSYDAMMMEYTNWENIEDKRQSRQLLVELIDDAGIGAWTDLYAKYQSDFNNTFFYVFSYTPDYSILPVWMGAFHAMDLFPLFGYCFINDAQDVANETELFNIFDYSEEDKQFSDMIIGYWTNFAKYGDPNGNSPQNIWKPFTRKERNYLNIGNIPDIKLEKNYHQHRYAFWTDYIHKVDALPFKPTIYPSSTTTSMESPDTPDVMNTKAPSIDNVQMQEQVKENEERIKTLNAEYSRYRTLTIALGCVAGALVLVSVILAISVKNARSQLRGKSESTYDMNH</sequence>
<evidence type="ECO:0000256" key="24">
    <source>
        <dbReference type="SAM" id="MobiDB-lite"/>
    </source>
</evidence>
<evidence type="ECO:0000256" key="1">
    <source>
        <dbReference type="ARBA" id="ARBA00001946"/>
    </source>
</evidence>
<dbReference type="InterPro" id="IPR019826">
    <property type="entry name" value="Carboxylesterase_B_AS"/>
</dbReference>
<dbReference type="InterPro" id="IPR050116">
    <property type="entry name" value="DNA_polymerase-Y"/>
</dbReference>
<dbReference type="PANTHER" id="PTHR11076">
    <property type="entry name" value="DNA REPAIR POLYMERASE UMUC / TRANSFERASE FAMILY MEMBER"/>
    <property type="match status" value="1"/>
</dbReference>
<evidence type="ECO:0000256" key="19">
    <source>
        <dbReference type="ARBA" id="ARBA00023204"/>
    </source>
</evidence>
<keyword evidence="25" id="KW-0472">Membrane</keyword>
<keyword evidence="9" id="KW-0548">Nucleotidyltransferase</keyword>
<gene>
    <name evidence="28" type="ORF">OFUS_LOCUS21763</name>
</gene>
<keyword evidence="25" id="KW-0812">Transmembrane</keyword>
<dbReference type="PANTHER" id="PTHR11076:SF33">
    <property type="entry name" value="DNA POLYMERASE KAPPA"/>
    <property type="match status" value="1"/>
</dbReference>
<evidence type="ECO:0000256" key="25">
    <source>
        <dbReference type="SAM" id="Phobius"/>
    </source>
</evidence>
<feature type="compositionally biased region" description="Basic and acidic residues" evidence="24">
    <location>
        <begin position="681"/>
        <end position="690"/>
    </location>
</feature>
<dbReference type="InterPro" id="IPR017961">
    <property type="entry name" value="DNA_pol_Y-fam_little_finger"/>
</dbReference>
<keyword evidence="8" id="KW-0808">Transferase</keyword>
<feature type="transmembrane region" description="Helical" evidence="25">
    <location>
        <begin position="1640"/>
        <end position="1662"/>
    </location>
</feature>
<evidence type="ECO:0000256" key="2">
    <source>
        <dbReference type="ARBA" id="ARBA00004123"/>
    </source>
</evidence>
<keyword evidence="20" id="KW-0539">Nucleus</keyword>
<dbReference type="InterPro" id="IPR036775">
    <property type="entry name" value="DNA_pol_Y-fam_lit_finger_sf"/>
</dbReference>
<evidence type="ECO:0000256" key="18">
    <source>
        <dbReference type="ARBA" id="ARBA00023125"/>
    </source>
</evidence>
<evidence type="ECO:0000256" key="5">
    <source>
        <dbReference type="ARBA" id="ARBA00012417"/>
    </source>
</evidence>
<dbReference type="OrthoDB" id="1747274at2759"/>
<dbReference type="SMART" id="SM00734">
    <property type="entry name" value="ZnF_Rad18"/>
    <property type="match status" value="2"/>
</dbReference>
<dbReference type="PROSITE" id="PS50173">
    <property type="entry name" value="UMUC"/>
    <property type="match status" value="1"/>
</dbReference>
<dbReference type="FunFam" id="3.40.1170.60:FF:000002">
    <property type="entry name" value="Polymerase (DNA directed) kappa"/>
    <property type="match status" value="1"/>
</dbReference>
<dbReference type="Proteomes" id="UP000749559">
    <property type="component" value="Unassembled WGS sequence"/>
</dbReference>
<dbReference type="EC" id="2.7.7.7" evidence="5"/>
<dbReference type="Gene3D" id="3.30.70.270">
    <property type="match status" value="1"/>
</dbReference>
<name>A0A8S4PTK0_OWEFU</name>
<feature type="region of interest" description="Disordered" evidence="24">
    <location>
        <begin position="667"/>
        <end position="690"/>
    </location>
</feature>
<evidence type="ECO:0000256" key="10">
    <source>
        <dbReference type="ARBA" id="ARBA00022705"/>
    </source>
</evidence>
<dbReference type="GO" id="GO:0006281">
    <property type="term" value="P:DNA repair"/>
    <property type="evidence" value="ECO:0007669"/>
    <property type="project" value="UniProtKB-KW"/>
</dbReference>
<comment type="similarity">
    <text evidence="4">Belongs to the DNA polymerase type-Y family.</text>
</comment>
<evidence type="ECO:0000313" key="29">
    <source>
        <dbReference type="Proteomes" id="UP000749559"/>
    </source>
</evidence>
<dbReference type="InterPro" id="IPR001126">
    <property type="entry name" value="UmuC"/>
</dbReference>
<evidence type="ECO:0000256" key="15">
    <source>
        <dbReference type="ARBA" id="ARBA00022833"/>
    </source>
</evidence>
<dbReference type="GO" id="GO:0016787">
    <property type="term" value="F:hydrolase activity"/>
    <property type="evidence" value="ECO:0007669"/>
    <property type="project" value="UniProtKB-KW"/>
</dbReference>
<protein>
    <recommendedName>
        <fullName evidence="6">DNA polymerase kappa</fullName>
        <ecNumber evidence="5">2.7.7.7</ecNumber>
    </recommendedName>
</protein>
<keyword evidence="25" id="KW-1133">Transmembrane helix</keyword>
<dbReference type="Gene3D" id="3.40.50.1820">
    <property type="entry name" value="alpha/beta hydrolase"/>
    <property type="match status" value="1"/>
</dbReference>
<keyword evidence="19 22" id="KW-0234">DNA repair</keyword>
<dbReference type="Pfam" id="PF11799">
    <property type="entry name" value="IMS_C"/>
    <property type="match status" value="1"/>
</dbReference>
<keyword evidence="18" id="KW-0238">DNA-binding</keyword>
<evidence type="ECO:0000256" key="7">
    <source>
        <dbReference type="ARBA" id="ARBA00022457"/>
    </source>
</evidence>
<dbReference type="CDD" id="cd03586">
    <property type="entry name" value="PolY_Pol_IV_kappa"/>
    <property type="match status" value="1"/>
</dbReference>
<comment type="subcellular location">
    <subcellularLocation>
        <location evidence="2">Nucleus</location>
    </subcellularLocation>
</comment>
<dbReference type="GO" id="GO:0003887">
    <property type="term" value="F:DNA-directed DNA polymerase activity"/>
    <property type="evidence" value="ECO:0007669"/>
    <property type="project" value="UniProtKB-KW"/>
</dbReference>
<proteinExistence type="inferred from homology"/>
<dbReference type="Gene3D" id="3.40.1170.60">
    <property type="match status" value="1"/>
</dbReference>
<dbReference type="GO" id="GO:0003684">
    <property type="term" value="F:damaged DNA binding"/>
    <property type="evidence" value="ECO:0007669"/>
    <property type="project" value="InterPro"/>
</dbReference>
<evidence type="ECO:0000259" key="26">
    <source>
        <dbReference type="PROSITE" id="PS50173"/>
    </source>
</evidence>
<dbReference type="EMBL" id="CAIIXF020000010">
    <property type="protein sequence ID" value="CAH1797487.1"/>
    <property type="molecule type" value="Genomic_DNA"/>
</dbReference>
<dbReference type="Pfam" id="PF00817">
    <property type="entry name" value="IMS"/>
    <property type="match status" value="1"/>
</dbReference>
<evidence type="ECO:0000256" key="11">
    <source>
        <dbReference type="ARBA" id="ARBA00022723"/>
    </source>
</evidence>
<evidence type="ECO:0000256" key="14">
    <source>
        <dbReference type="ARBA" id="ARBA00022801"/>
    </source>
</evidence>
<keyword evidence="13 22" id="KW-0863">Zinc-finger</keyword>
<evidence type="ECO:0000256" key="13">
    <source>
        <dbReference type="ARBA" id="ARBA00022771"/>
    </source>
</evidence>
<keyword evidence="15" id="KW-0862">Zinc</keyword>
<dbReference type="FunFam" id="1.10.150.810:FF:000001">
    <property type="entry name" value="DNA polymerase kappa"/>
    <property type="match status" value="1"/>
</dbReference>
<keyword evidence="14" id="KW-0378">Hydrolase</keyword>
<dbReference type="PROSITE" id="PS51908">
    <property type="entry name" value="ZF_UBZ4"/>
    <property type="match status" value="1"/>
</dbReference>
<evidence type="ECO:0000313" key="28">
    <source>
        <dbReference type="EMBL" id="CAH1797487.1"/>
    </source>
</evidence>
<dbReference type="Gene3D" id="3.30.1490.100">
    <property type="entry name" value="DNA polymerase, Y-family, little finger domain"/>
    <property type="match status" value="1"/>
</dbReference>
<dbReference type="GO" id="GO:0042276">
    <property type="term" value="P:error-prone translesion synthesis"/>
    <property type="evidence" value="ECO:0007669"/>
    <property type="project" value="TreeGrafter"/>
</dbReference>
<keyword evidence="17" id="KW-0239">DNA-directed DNA polymerase</keyword>
<dbReference type="InterPro" id="IPR022880">
    <property type="entry name" value="DNApol_IV"/>
</dbReference>
<evidence type="ECO:0000256" key="23">
    <source>
        <dbReference type="SAM" id="Coils"/>
    </source>
</evidence>
<evidence type="ECO:0000256" key="20">
    <source>
        <dbReference type="ARBA" id="ARBA00023242"/>
    </source>
</evidence>
<organism evidence="28 29">
    <name type="scientific">Owenia fusiformis</name>
    <name type="common">Polychaete worm</name>
    <dbReference type="NCBI Taxonomy" id="6347"/>
    <lineage>
        <taxon>Eukaryota</taxon>
        <taxon>Metazoa</taxon>
        <taxon>Spiralia</taxon>
        <taxon>Lophotrochozoa</taxon>
        <taxon>Annelida</taxon>
        <taxon>Polychaeta</taxon>
        <taxon>Sedentaria</taxon>
        <taxon>Canalipalpata</taxon>
        <taxon>Sabellida</taxon>
        <taxon>Oweniida</taxon>
        <taxon>Oweniidae</taxon>
        <taxon>Owenia</taxon>
    </lineage>
</organism>
<keyword evidence="12 22" id="KW-0227">DNA damage</keyword>
<dbReference type="SUPFAM" id="SSF56672">
    <property type="entry name" value="DNA/RNA polymerases"/>
    <property type="match status" value="1"/>
</dbReference>
<comment type="similarity">
    <text evidence="3">Belongs to the type-B carboxylesterase/lipase family.</text>
</comment>
<dbReference type="GO" id="GO:0005634">
    <property type="term" value="C:nucleus"/>
    <property type="evidence" value="ECO:0007669"/>
    <property type="project" value="UniProtKB-SubCell"/>
</dbReference>
<comment type="caution">
    <text evidence="28">The sequence shown here is derived from an EMBL/GenBank/DDBJ whole genome shotgun (WGS) entry which is preliminary data.</text>
</comment>
<dbReference type="FunFam" id="3.30.1490.100:FF:000004">
    <property type="entry name" value="DNA polymerase IV"/>
    <property type="match status" value="1"/>
</dbReference>
<evidence type="ECO:0000256" key="3">
    <source>
        <dbReference type="ARBA" id="ARBA00005964"/>
    </source>
</evidence>
<dbReference type="InterPro" id="IPR043128">
    <property type="entry name" value="Rev_trsase/Diguanyl_cyclase"/>
</dbReference>
<evidence type="ECO:0000256" key="21">
    <source>
        <dbReference type="ARBA" id="ARBA00049244"/>
    </source>
</evidence>
<dbReference type="CDD" id="cd00312">
    <property type="entry name" value="Esterase_lipase"/>
    <property type="match status" value="1"/>
</dbReference>
<comment type="cofactor">
    <cofactor evidence="1">
        <name>Mg(2+)</name>
        <dbReference type="ChEBI" id="CHEBI:18420"/>
    </cofactor>
</comment>
<dbReference type="InterPro" id="IPR019819">
    <property type="entry name" value="Carboxylesterase_B_CS"/>
</dbReference>
<dbReference type="InterPro" id="IPR043502">
    <property type="entry name" value="DNA/RNA_pol_sf"/>
</dbReference>
<dbReference type="InterPro" id="IPR002018">
    <property type="entry name" value="CarbesteraseB"/>
</dbReference>
<keyword evidence="16" id="KW-0460">Magnesium</keyword>
<dbReference type="SUPFAM" id="SSF100879">
    <property type="entry name" value="Lesion bypass DNA polymerase (Y-family), little finger domain"/>
    <property type="match status" value="1"/>
</dbReference>
<evidence type="ECO:0000256" key="17">
    <source>
        <dbReference type="ARBA" id="ARBA00022932"/>
    </source>
</evidence>
<feature type="domain" description="UmuC" evidence="26">
    <location>
        <begin position="164"/>
        <end position="486"/>
    </location>
</feature>
<evidence type="ECO:0000256" key="16">
    <source>
        <dbReference type="ARBA" id="ARBA00022842"/>
    </source>
</evidence>
<keyword evidence="11" id="KW-0479">Metal-binding</keyword>
<accession>A0A8S4PTK0</accession>
<comment type="catalytic activity">
    <reaction evidence="21">
        <text>DNA(n) + a 2'-deoxyribonucleoside 5'-triphosphate = DNA(n+1) + diphosphate</text>
        <dbReference type="Rhea" id="RHEA:22508"/>
        <dbReference type="Rhea" id="RHEA-COMP:17339"/>
        <dbReference type="Rhea" id="RHEA-COMP:17340"/>
        <dbReference type="ChEBI" id="CHEBI:33019"/>
        <dbReference type="ChEBI" id="CHEBI:61560"/>
        <dbReference type="ChEBI" id="CHEBI:173112"/>
        <dbReference type="EC" id="2.7.7.7"/>
    </reaction>
</comment>
<reference evidence="28" key="1">
    <citation type="submission" date="2022-03" db="EMBL/GenBank/DDBJ databases">
        <authorList>
            <person name="Martin C."/>
        </authorList>
    </citation>
    <scope>NUCLEOTIDE SEQUENCE</scope>
</reference>
<evidence type="ECO:0000256" key="8">
    <source>
        <dbReference type="ARBA" id="ARBA00022679"/>
    </source>
</evidence>
<evidence type="ECO:0000259" key="27">
    <source>
        <dbReference type="PROSITE" id="PS51908"/>
    </source>
</evidence>